<feature type="non-terminal residue" evidence="1">
    <location>
        <position position="1"/>
    </location>
</feature>
<proteinExistence type="predicted"/>
<dbReference type="EMBL" id="MU273473">
    <property type="protein sequence ID" value="KAI0036306.1"/>
    <property type="molecule type" value="Genomic_DNA"/>
</dbReference>
<dbReference type="Proteomes" id="UP000814128">
    <property type="component" value="Unassembled WGS sequence"/>
</dbReference>
<protein>
    <submittedName>
        <fullName evidence="1">MFS polyamine transporter</fullName>
    </submittedName>
</protein>
<comment type="caution">
    <text evidence="1">The sequence shown here is derived from an EMBL/GenBank/DDBJ whole genome shotgun (WGS) entry which is preliminary data.</text>
</comment>
<reference evidence="1" key="2">
    <citation type="journal article" date="2022" name="New Phytol.">
        <title>Evolutionary transition to the ectomycorrhizal habit in the genomes of a hyperdiverse lineage of mushroom-forming fungi.</title>
        <authorList>
            <person name="Looney B."/>
            <person name="Miyauchi S."/>
            <person name="Morin E."/>
            <person name="Drula E."/>
            <person name="Courty P.E."/>
            <person name="Kohler A."/>
            <person name="Kuo A."/>
            <person name="LaButti K."/>
            <person name="Pangilinan J."/>
            <person name="Lipzen A."/>
            <person name="Riley R."/>
            <person name="Andreopoulos W."/>
            <person name="He G."/>
            <person name="Johnson J."/>
            <person name="Nolan M."/>
            <person name="Tritt A."/>
            <person name="Barry K.W."/>
            <person name="Grigoriev I.V."/>
            <person name="Nagy L.G."/>
            <person name="Hibbett D."/>
            <person name="Henrissat B."/>
            <person name="Matheny P.B."/>
            <person name="Labbe J."/>
            <person name="Martin F.M."/>
        </authorList>
    </citation>
    <scope>NUCLEOTIDE SEQUENCE</scope>
    <source>
        <strain evidence="1">EC-137</strain>
    </source>
</reference>
<sequence>ATPAAAKRFSADPDVVSWGDDDAENPQNWGKMYRWTITAVVGFMTVNATFASSAPSAAVPLIAQEFGVSDEVATLTTSIYLVGYVFGPAFWGPGSEILGRRLVLILTMAAFGLATVGQALAPDIGVFLGTRALAGFFAVAPLVNGGGVVADIWDPHTRGIATTVFSTMIFLGPVLGPIVGGFIIPSPLGWRAVFWVVVAFAACSTLLALLVLPETHAPTLMAHKARRLRTLLPSHHARLYAPSERVVWTAQSLLDRTLLRPFKMLVVEPILLLVTIYISIVYGCLYSLFESVPLIFTTTRSFTPSQTGLTFLALGLGALLSALIDLDLVHRYPALLATWRGHPPPEKRLYGAMLAGPVFVGAIFSLGWTGYNPDVSWVVPALSLVFVGFSVSLVFNSFMTYLVDTYLVNTASAFAALTIVRSAVGAAFPLFILQLFRALGINIACTLIGAVGILLAPIPFVFFRYGARIRARSEFAPCLDLKIAKEIEMEKQAAALAGSGSV</sequence>
<keyword evidence="2" id="KW-1185">Reference proteome</keyword>
<gene>
    <name evidence="1" type="ORF">K488DRAFT_41415</name>
</gene>
<evidence type="ECO:0000313" key="2">
    <source>
        <dbReference type="Proteomes" id="UP000814128"/>
    </source>
</evidence>
<organism evidence="1 2">
    <name type="scientific">Vararia minispora EC-137</name>
    <dbReference type="NCBI Taxonomy" id="1314806"/>
    <lineage>
        <taxon>Eukaryota</taxon>
        <taxon>Fungi</taxon>
        <taxon>Dikarya</taxon>
        <taxon>Basidiomycota</taxon>
        <taxon>Agaricomycotina</taxon>
        <taxon>Agaricomycetes</taxon>
        <taxon>Russulales</taxon>
        <taxon>Lachnocladiaceae</taxon>
        <taxon>Vararia</taxon>
    </lineage>
</organism>
<accession>A0ACB8QY75</accession>
<reference evidence="1" key="1">
    <citation type="submission" date="2021-02" db="EMBL/GenBank/DDBJ databases">
        <authorList>
            <consortium name="DOE Joint Genome Institute"/>
            <person name="Ahrendt S."/>
            <person name="Looney B.P."/>
            <person name="Miyauchi S."/>
            <person name="Morin E."/>
            <person name="Drula E."/>
            <person name="Courty P.E."/>
            <person name="Chicoki N."/>
            <person name="Fauchery L."/>
            <person name="Kohler A."/>
            <person name="Kuo A."/>
            <person name="Labutti K."/>
            <person name="Pangilinan J."/>
            <person name="Lipzen A."/>
            <person name="Riley R."/>
            <person name="Andreopoulos W."/>
            <person name="He G."/>
            <person name="Johnson J."/>
            <person name="Barry K.W."/>
            <person name="Grigoriev I.V."/>
            <person name="Nagy L."/>
            <person name="Hibbett D."/>
            <person name="Henrissat B."/>
            <person name="Matheny P.B."/>
            <person name="Labbe J."/>
            <person name="Martin F."/>
        </authorList>
    </citation>
    <scope>NUCLEOTIDE SEQUENCE</scope>
    <source>
        <strain evidence="1">EC-137</strain>
    </source>
</reference>
<evidence type="ECO:0000313" key="1">
    <source>
        <dbReference type="EMBL" id="KAI0036306.1"/>
    </source>
</evidence>
<name>A0ACB8QY75_9AGAM</name>